<reference evidence="2 3" key="1">
    <citation type="journal article" date="2010" name="Proc. Natl. Acad. Sci. U.S.A.">
        <title>A Nitrospira metagenome illuminates the physiology and evolution of globally important nitrite-oxidizing bacteria.</title>
        <authorList>
            <person name="Lucker S."/>
            <person name="Wagner M."/>
            <person name="Maixner F."/>
            <person name="Pelletier E."/>
            <person name="Koch H."/>
            <person name="Vacherie B."/>
            <person name="Rattei T."/>
            <person name="Sinninghe Damste J."/>
            <person name="Spieck E."/>
            <person name="Le Paslier D."/>
            <person name="Daims H."/>
        </authorList>
    </citation>
    <scope>NUCLEOTIDE SEQUENCE [LARGE SCALE GENOMIC DNA]</scope>
</reference>
<evidence type="ECO:0000256" key="1">
    <source>
        <dbReference type="SAM" id="Phobius"/>
    </source>
</evidence>
<dbReference type="HOGENOM" id="CLU_2045418_0_0_0"/>
<dbReference type="OrthoDB" id="9854571at2"/>
<name>D8PCH9_9BACT</name>
<gene>
    <name evidence="2" type="ORF">NIDE1181</name>
</gene>
<dbReference type="EMBL" id="FP929003">
    <property type="protein sequence ID" value="CBK40938.1"/>
    <property type="molecule type" value="Genomic_DNA"/>
</dbReference>
<organism evidence="2 3">
    <name type="scientific">Nitrospira defluvii</name>
    <dbReference type="NCBI Taxonomy" id="330214"/>
    <lineage>
        <taxon>Bacteria</taxon>
        <taxon>Pseudomonadati</taxon>
        <taxon>Nitrospirota</taxon>
        <taxon>Nitrospiria</taxon>
        <taxon>Nitrospirales</taxon>
        <taxon>Nitrospiraceae</taxon>
        <taxon>Nitrospira</taxon>
    </lineage>
</organism>
<keyword evidence="1" id="KW-1133">Transmembrane helix</keyword>
<feature type="transmembrane region" description="Helical" evidence="1">
    <location>
        <begin position="91"/>
        <end position="116"/>
    </location>
</feature>
<keyword evidence="1" id="KW-0812">Transmembrane</keyword>
<dbReference type="KEGG" id="nde:NIDE1181"/>
<protein>
    <submittedName>
        <fullName evidence="2">Uncharacterized protein</fullName>
    </submittedName>
</protein>
<keyword evidence="1" id="KW-0472">Membrane</keyword>
<feature type="transmembrane region" description="Helical" evidence="1">
    <location>
        <begin position="32"/>
        <end position="51"/>
    </location>
</feature>
<keyword evidence="3" id="KW-1185">Reference proteome</keyword>
<feature type="transmembrane region" description="Helical" evidence="1">
    <location>
        <begin position="6"/>
        <end position="25"/>
    </location>
</feature>
<evidence type="ECO:0000313" key="2">
    <source>
        <dbReference type="EMBL" id="CBK40938.1"/>
    </source>
</evidence>
<proteinExistence type="predicted"/>
<accession>D8PCH9</accession>
<evidence type="ECO:0000313" key="3">
    <source>
        <dbReference type="Proteomes" id="UP000001660"/>
    </source>
</evidence>
<dbReference type="Proteomes" id="UP000001660">
    <property type="component" value="Chromosome"/>
</dbReference>
<dbReference type="AlphaFoldDB" id="D8PCH9"/>
<sequence>MLELLLVLATVIGIALIGLVTVAMTPPLMVELGLWGLAAGLLIGIPTGWWYHVVLYRTLARRMALPRRWWRRPVSLHPSLTPDEYQSVRPWFVAGALGFFLCLAGGVSAISGLLVLRFYP</sequence>